<dbReference type="InterPro" id="IPR023214">
    <property type="entry name" value="HAD_sf"/>
</dbReference>
<dbReference type="SFLD" id="SFLDS00003">
    <property type="entry name" value="Haloacid_Dehalogenase"/>
    <property type="match status" value="1"/>
</dbReference>
<dbReference type="PANTHER" id="PTHR43481:SF4">
    <property type="entry name" value="GLYCEROL-1-PHOSPHATE PHOSPHOHYDROLASE 1-RELATED"/>
    <property type="match status" value="1"/>
</dbReference>
<dbReference type="InterPro" id="IPR006439">
    <property type="entry name" value="HAD-SF_hydro_IA"/>
</dbReference>
<dbReference type="InterPro" id="IPR051806">
    <property type="entry name" value="HAD-like_SPP"/>
</dbReference>
<dbReference type="PANTHER" id="PTHR43481">
    <property type="entry name" value="FRUCTOSE-1-PHOSPHATE PHOSPHATASE"/>
    <property type="match status" value="1"/>
</dbReference>
<dbReference type="InterPro" id="IPR023198">
    <property type="entry name" value="PGP-like_dom2"/>
</dbReference>
<dbReference type="Gene3D" id="1.10.150.240">
    <property type="entry name" value="Putative phosphatase, domain 2"/>
    <property type="match status" value="1"/>
</dbReference>
<reference evidence="1 2" key="1">
    <citation type="submission" date="2021-01" db="EMBL/GenBank/DDBJ databases">
        <title>Whole genome shotgun sequence of Actinoplanes deccanensis NBRC 13994.</title>
        <authorList>
            <person name="Komaki H."/>
            <person name="Tamura T."/>
        </authorList>
    </citation>
    <scope>NUCLEOTIDE SEQUENCE [LARGE SCALE GENOMIC DNA]</scope>
    <source>
        <strain evidence="1 2">NBRC 13994</strain>
    </source>
</reference>
<dbReference type="PRINTS" id="PR00413">
    <property type="entry name" value="HADHALOGNASE"/>
</dbReference>
<accession>A0ABQ3YHE4</accession>
<proteinExistence type="predicted"/>
<dbReference type="InterPro" id="IPR036412">
    <property type="entry name" value="HAD-like_sf"/>
</dbReference>
<evidence type="ECO:0000313" key="2">
    <source>
        <dbReference type="Proteomes" id="UP000609879"/>
    </source>
</evidence>
<dbReference type="Proteomes" id="UP000609879">
    <property type="component" value="Unassembled WGS sequence"/>
</dbReference>
<organism evidence="1 2">
    <name type="scientific">Paractinoplanes deccanensis</name>
    <dbReference type="NCBI Taxonomy" id="113561"/>
    <lineage>
        <taxon>Bacteria</taxon>
        <taxon>Bacillati</taxon>
        <taxon>Actinomycetota</taxon>
        <taxon>Actinomycetes</taxon>
        <taxon>Micromonosporales</taxon>
        <taxon>Micromonosporaceae</taxon>
        <taxon>Paractinoplanes</taxon>
    </lineage>
</organism>
<name>A0ABQ3YHE4_9ACTN</name>
<protein>
    <submittedName>
        <fullName evidence="1">Haloacid dehalogenase</fullName>
    </submittedName>
</protein>
<dbReference type="SFLD" id="SFLDG01129">
    <property type="entry name" value="C1.5:_HAD__Beta-PGM__Phosphata"/>
    <property type="match status" value="1"/>
</dbReference>
<dbReference type="Pfam" id="PF13419">
    <property type="entry name" value="HAD_2"/>
    <property type="match status" value="1"/>
</dbReference>
<sequence length="225" mass="24339">MTIDALIFDFDGLLLDTETTLLESWRFEWRQHGLELSEHGFFADHGGDVNEERYAALAAAVGPAYDRAASHARRTTYRRGLNQRLEPAPGIRAWFREAGELGLRLAVASSSHEDHVRGNLVRTGLAADITVLACGNEVAAHKPDPAVYLLALKRLGVAAERAVAFEDTPHGVAAAQAAGLRCVAIPNLYVEKARFAAADLVLPSAATAPLSEVLAGLPERRTRRP</sequence>
<comment type="caution">
    <text evidence="1">The sequence shown here is derived from an EMBL/GenBank/DDBJ whole genome shotgun (WGS) entry which is preliminary data.</text>
</comment>
<dbReference type="EMBL" id="BOMI01000170">
    <property type="protein sequence ID" value="GID79431.1"/>
    <property type="molecule type" value="Genomic_DNA"/>
</dbReference>
<dbReference type="NCBIfam" id="TIGR01509">
    <property type="entry name" value="HAD-SF-IA-v3"/>
    <property type="match status" value="1"/>
</dbReference>
<dbReference type="SUPFAM" id="SSF56784">
    <property type="entry name" value="HAD-like"/>
    <property type="match status" value="1"/>
</dbReference>
<evidence type="ECO:0000313" key="1">
    <source>
        <dbReference type="EMBL" id="GID79431.1"/>
    </source>
</evidence>
<dbReference type="InterPro" id="IPR041492">
    <property type="entry name" value="HAD_2"/>
</dbReference>
<dbReference type="RefSeq" id="WP_203775606.1">
    <property type="nucleotide sequence ID" value="NZ_BAAABO010000058.1"/>
</dbReference>
<gene>
    <name evidence="1" type="ORF">Ade02nite_80720</name>
</gene>
<keyword evidence="2" id="KW-1185">Reference proteome</keyword>
<dbReference type="Gene3D" id="3.40.50.1000">
    <property type="entry name" value="HAD superfamily/HAD-like"/>
    <property type="match status" value="1"/>
</dbReference>